<keyword evidence="2" id="KW-1185">Reference proteome</keyword>
<comment type="caution">
    <text evidence="1">The sequence shown here is derived from an EMBL/GenBank/DDBJ whole genome shotgun (WGS) entry which is preliminary data.</text>
</comment>
<proteinExistence type="predicted"/>
<dbReference type="SUPFAM" id="SSF56784">
    <property type="entry name" value="HAD-like"/>
    <property type="match status" value="1"/>
</dbReference>
<name>A0AAW1I2V4_SAPOF</name>
<gene>
    <name evidence="1" type="ORF">RND81_10G167100</name>
</gene>
<evidence type="ECO:0000313" key="2">
    <source>
        <dbReference type="Proteomes" id="UP001443914"/>
    </source>
</evidence>
<sequence>MDGTLLHSKSQISSGNANAIREAMSRGVQVVIATGKARPGAMVVLKTADLVGMDVILLESSSGVFLQDLLVYGKQGREIFCKNLDPNFCKEAIEVDVTHVLYKVNKFKSSAYCWVVW</sequence>
<evidence type="ECO:0000313" key="1">
    <source>
        <dbReference type="EMBL" id="KAK9683821.1"/>
    </source>
</evidence>
<dbReference type="PANTHER" id="PTHR46986">
    <property type="entry name" value="ENDORIBONUCLEASE YBEY, CHLOROPLASTIC"/>
    <property type="match status" value="1"/>
</dbReference>
<dbReference type="Gene3D" id="3.40.50.1000">
    <property type="entry name" value="HAD superfamily/HAD-like"/>
    <property type="match status" value="1"/>
</dbReference>
<dbReference type="PANTHER" id="PTHR46986:SF1">
    <property type="entry name" value="ENDORIBONUCLEASE YBEY, CHLOROPLASTIC"/>
    <property type="match status" value="1"/>
</dbReference>
<dbReference type="AlphaFoldDB" id="A0AAW1I2V4"/>
<dbReference type="Gene3D" id="3.30.1240.10">
    <property type="match status" value="1"/>
</dbReference>
<dbReference type="Pfam" id="PF08282">
    <property type="entry name" value="Hydrolase_3"/>
    <property type="match status" value="1"/>
</dbReference>
<accession>A0AAW1I2V4</accession>
<dbReference type="Proteomes" id="UP001443914">
    <property type="component" value="Unassembled WGS sequence"/>
</dbReference>
<dbReference type="InterPro" id="IPR002036">
    <property type="entry name" value="YbeY"/>
</dbReference>
<dbReference type="EMBL" id="JBDFQZ010000010">
    <property type="protein sequence ID" value="KAK9683821.1"/>
    <property type="molecule type" value="Genomic_DNA"/>
</dbReference>
<organism evidence="1 2">
    <name type="scientific">Saponaria officinalis</name>
    <name type="common">Common soapwort</name>
    <name type="synonym">Lychnis saponaria</name>
    <dbReference type="NCBI Taxonomy" id="3572"/>
    <lineage>
        <taxon>Eukaryota</taxon>
        <taxon>Viridiplantae</taxon>
        <taxon>Streptophyta</taxon>
        <taxon>Embryophyta</taxon>
        <taxon>Tracheophyta</taxon>
        <taxon>Spermatophyta</taxon>
        <taxon>Magnoliopsida</taxon>
        <taxon>eudicotyledons</taxon>
        <taxon>Gunneridae</taxon>
        <taxon>Pentapetalae</taxon>
        <taxon>Caryophyllales</taxon>
        <taxon>Caryophyllaceae</taxon>
        <taxon>Caryophylleae</taxon>
        <taxon>Saponaria</taxon>
    </lineage>
</organism>
<dbReference type="GO" id="GO:0004222">
    <property type="term" value="F:metalloendopeptidase activity"/>
    <property type="evidence" value="ECO:0007669"/>
    <property type="project" value="InterPro"/>
</dbReference>
<dbReference type="InterPro" id="IPR036412">
    <property type="entry name" value="HAD-like_sf"/>
</dbReference>
<protein>
    <submittedName>
        <fullName evidence="1">Uncharacterized protein</fullName>
    </submittedName>
</protein>
<reference evidence="1" key="1">
    <citation type="submission" date="2024-03" db="EMBL/GenBank/DDBJ databases">
        <title>WGS assembly of Saponaria officinalis var. Norfolk2.</title>
        <authorList>
            <person name="Jenkins J."/>
            <person name="Shu S."/>
            <person name="Grimwood J."/>
            <person name="Barry K."/>
            <person name="Goodstein D."/>
            <person name="Schmutz J."/>
            <person name="Leebens-Mack J."/>
            <person name="Osbourn A."/>
        </authorList>
    </citation>
    <scope>NUCLEOTIDE SEQUENCE [LARGE SCALE GENOMIC DNA]</scope>
    <source>
        <strain evidence="1">JIC</strain>
    </source>
</reference>
<dbReference type="InterPro" id="IPR023214">
    <property type="entry name" value="HAD_sf"/>
</dbReference>
<dbReference type="GO" id="GO:0006364">
    <property type="term" value="P:rRNA processing"/>
    <property type="evidence" value="ECO:0007669"/>
    <property type="project" value="InterPro"/>
</dbReference>